<dbReference type="GO" id="GO:0043709">
    <property type="term" value="P:cell adhesion involved in single-species biofilm formation"/>
    <property type="evidence" value="ECO:0007669"/>
    <property type="project" value="TreeGrafter"/>
</dbReference>
<dbReference type="SMART" id="SM00267">
    <property type="entry name" value="GGDEF"/>
    <property type="match status" value="1"/>
</dbReference>
<evidence type="ECO:0000256" key="1">
    <source>
        <dbReference type="SAM" id="Phobius"/>
    </source>
</evidence>
<dbReference type="GO" id="GO:0005886">
    <property type="term" value="C:plasma membrane"/>
    <property type="evidence" value="ECO:0007669"/>
    <property type="project" value="TreeGrafter"/>
</dbReference>
<name>A0A154M4C6_9PSEU</name>
<dbReference type="InterPro" id="IPR043128">
    <property type="entry name" value="Rev_trsase/Diguanyl_cyclase"/>
</dbReference>
<dbReference type="GO" id="GO:0052621">
    <property type="term" value="F:diguanylate cyclase activity"/>
    <property type="evidence" value="ECO:0007669"/>
    <property type="project" value="TreeGrafter"/>
</dbReference>
<feature type="domain" description="GGDEF" evidence="2">
    <location>
        <begin position="284"/>
        <end position="423"/>
    </location>
</feature>
<reference evidence="3 4" key="1">
    <citation type="submission" date="2015-12" db="EMBL/GenBank/DDBJ databases">
        <title>Amycolatopsis regifaucium genome sequencing and assembly.</title>
        <authorList>
            <person name="Mayilraj S."/>
        </authorList>
    </citation>
    <scope>NUCLEOTIDE SEQUENCE [LARGE SCALE GENOMIC DNA]</scope>
    <source>
        <strain evidence="3 4">GY080</strain>
    </source>
</reference>
<feature type="transmembrane region" description="Helical" evidence="1">
    <location>
        <begin position="173"/>
        <end position="195"/>
    </location>
</feature>
<dbReference type="AlphaFoldDB" id="A0A154M4C6"/>
<keyword evidence="1" id="KW-0812">Transmembrane</keyword>
<feature type="transmembrane region" description="Helical" evidence="1">
    <location>
        <begin position="141"/>
        <end position="161"/>
    </location>
</feature>
<dbReference type="InterPro" id="IPR050469">
    <property type="entry name" value="Diguanylate_Cyclase"/>
</dbReference>
<organism evidence="3 4">
    <name type="scientific">Amycolatopsis regifaucium</name>
    <dbReference type="NCBI Taxonomy" id="546365"/>
    <lineage>
        <taxon>Bacteria</taxon>
        <taxon>Bacillati</taxon>
        <taxon>Actinomycetota</taxon>
        <taxon>Actinomycetes</taxon>
        <taxon>Pseudonocardiales</taxon>
        <taxon>Pseudonocardiaceae</taxon>
        <taxon>Amycolatopsis</taxon>
    </lineage>
</organism>
<sequence length="428" mass="44765">MVGDSLMATGSRGRRDRLAAPCRLLGAWSLWELPRRGLIGYLLLVDVAALAATTYLFALRPPAVSSLLPFSALLAGMILSSEFARPVERSRADTRLGAGLDAAWIFAGALLLPPALAAVLVVVSAGYRWLRIRRGLPHRQIFAVAATMLSAIAASLVPILVGAPPFADAVRDFQGFALAFATGLVFLSVDAALAAPAAEFGAEPSGFAFDAAMVAFGLLLAWSAVDWPFVTVVLAGALVVLHRAGTMRALRGHAGTDAGTGLLTASSWLDGARTQFELLRTRGGDLSLLMLDLDSFARLNDQHGREVGDDVLRAVADSLRAEVRAADLVGRFGGEEFVVLLPGTSRFDAHAIAERIRLRIASTSVSLGGTAPGDPLFAGVTVSIGVSSHPADGETLARLVGAADQALRAAKAAGRNRTVVFETEEPLG</sequence>
<dbReference type="CDD" id="cd01949">
    <property type="entry name" value="GGDEF"/>
    <property type="match status" value="1"/>
</dbReference>
<feature type="transmembrane region" description="Helical" evidence="1">
    <location>
        <begin position="38"/>
        <end position="59"/>
    </location>
</feature>
<gene>
    <name evidence="3" type="ORF">AVL48_18070</name>
</gene>
<dbReference type="RefSeq" id="WP_061980751.1">
    <property type="nucleotide sequence ID" value="NZ_FOPQ01000002.1"/>
</dbReference>
<dbReference type="SUPFAM" id="SSF55073">
    <property type="entry name" value="Nucleotide cyclase"/>
    <property type="match status" value="1"/>
</dbReference>
<keyword evidence="1" id="KW-0472">Membrane</keyword>
<protein>
    <submittedName>
        <fullName evidence="3">Diguanylate cyclase</fullName>
    </submittedName>
</protein>
<dbReference type="InterPro" id="IPR000160">
    <property type="entry name" value="GGDEF_dom"/>
</dbReference>
<keyword evidence="1" id="KW-1133">Transmembrane helix</keyword>
<dbReference type="Proteomes" id="UP000076321">
    <property type="component" value="Unassembled WGS sequence"/>
</dbReference>
<dbReference type="Pfam" id="PF00990">
    <property type="entry name" value="GGDEF"/>
    <property type="match status" value="1"/>
</dbReference>
<comment type="caution">
    <text evidence="3">The sequence shown here is derived from an EMBL/GenBank/DDBJ whole genome shotgun (WGS) entry which is preliminary data.</text>
</comment>
<feature type="transmembrane region" description="Helical" evidence="1">
    <location>
        <begin position="229"/>
        <end position="245"/>
    </location>
</feature>
<feature type="transmembrane region" description="Helical" evidence="1">
    <location>
        <begin position="66"/>
        <end position="84"/>
    </location>
</feature>
<dbReference type="InterPro" id="IPR029787">
    <property type="entry name" value="Nucleotide_cyclase"/>
</dbReference>
<dbReference type="NCBIfam" id="TIGR00254">
    <property type="entry name" value="GGDEF"/>
    <property type="match status" value="1"/>
</dbReference>
<dbReference type="GO" id="GO:1902201">
    <property type="term" value="P:negative regulation of bacterial-type flagellum-dependent cell motility"/>
    <property type="evidence" value="ECO:0007669"/>
    <property type="project" value="TreeGrafter"/>
</dbReference>
<evidence type="ECO:0000313" key="4">
    <source>
        <dbReference type="Proteomes" id="UP000076321"/>
    </source>
</evidence>
<proteinExistence type="predicted"/>
<evidence type="ECO:0000259" key="2">
    <source>
        <dbReference type="PROSITE" id="PS50887"/>
    </source>
</evidence>
<evidence type="ECO:0000313" key="3">
    <source>
        <dbReference type="EMBL" id="KZB79481.1"/>
    </source>
</evidence>
<feature type="transmembrane region" description="Helical" evidence="1">
    <location>
        <begin position="104"/>
        <end position="129"/>
    </location>
</feature>
<dbReference type="EMBL" id="LQCI01000052">
    <property type="protein sequence ID" value="KZB79481.1"/>
    <property type="molecule type" value="Genomic_DNA"/>
</dbReference>
<dbReference type="PROSITE" id="PS50887">
    <property type="entry name" value="GGDEF"/>
    <property type="match status" value="1"/>
</dbReference>
<dbReference type="Gene3D" id="3.30.70.270">
    <property type="match status" value="1"/>
</dbReference>
<dbReference type="PANTHER" id="PTHR45138:SF9">
    <property type="entry name" value="DIGUANYLATE CYCLASE DGCM-RELATED"/>
    <property type="match status" value="1"/>
</dbReference>
<accession>A0A154M4C6</accession>
<dbReference type="PANTHER" id="PTHR45138">
    <property type="entry name" value="REGULATORY COMPONENTS OF SENSORY TRANSDUCTION SYSTEM"/>
    <property type="match status" value="1"/>
</dbReference>